<dbReference type="Pfam" id="PF20789">
    <property type="entry name" value="4HBT_3C"/>
    <property type="match status" value="1"/>
</dbReference>
<dbReference type="PANTHER" id="PTHR38110">
    <property type="entry name" value="CHROMOSOME 23, WHOLE GENOME SHOTGUN SEQUENCE"/>
    <property type="match status" value="1"/>
</dbReference>
<feature type="domain" description="Acyl-CoA thioesterase-like C-terminal" evidence="2">
    <location>
        <begin position="157"/>
        <end position="228"/>
    </location>
</feature>
<organism evidence="3 4">
    <name type="scientific">Gymnopilus dilepis</name>
    <dbReference type="NCBI Taxonomy" id="231916"/>
    <lineage>
        <taxon>Eukaryota</taxon>
        <taxon>Fungi</taxon>
        <taxon>Dikarya</taxon>
        <taxon>Basidiomycota</taxon>
        <taxon>Agaricomycotina</taxon>
        <taxon>Agaricomycetes</taxon>
        <taxon>Agaricomycetidae</taxon>
        <taxon>Agaricales</taxon>
        <taxon>Agaricineae</taxon>
        <taxon>Hymenogastraceae</taxon>
        <taxon>Gymnopilus</taxon>
    </lineage>
</organism>
<dbReference type="EMBL" id="NHYE01000001">
    <property type="protein sequence ID" value="PPR07796.1"/>
    <property type="molecule type" value="Genomic_DNA"/>
</dbReference>
<sequence length="303" mass="33332">MERRKSNDQSFSGYVLALILEACIQFQSSTRHVDPLHITAHFLRTTVIAPFQVSVRTVKTSSGFTNLTAELLQEDVVKVMAHLIFGVNAPSPKDKLNLTLNPPSTYARRVPLHSRPSHAVANILGNSILMSNGPRSKILAKNLPDSPNRTSSSTVGGGGLEWGAWFEFSGKDERITNPSLCFLVDIFLNTPTLLPKTERVGLTTSWYPTITLSMEFKNKIPSPSSSHASRTVGLYSLGRFMTPPQGRHDAYVEVWSAPMNIGAGQEKDNWRDEQVCLAIATQMALTLPMEVNKKKGQGPSSKL</sequence>
<gene>
    <name evidence="3" type="ORF">CVT26_014981</name>
</gene>
<evidence type="ECO:0000313" key="3">
    <source>
        <dbReference type="EMBL" id="PPR07796.1"/>
    </source>
</evidence>
<name>A0A409YXQ1_9AGAR</name>
<dbReference type="AlphaFoldDB" id="A0A409YXQ1"/>
<dbReference type="InterPro" id="IPR049450">
    <property type="entry name" value="ACOT8-like_C"/>
</dbReference>
<dbReference type="SUPFAM" id="SSF54637">
    <property type="entry name" value="Thioesterase/thiol ester dehydrase-isomerase"/>
    <property type="match status" value="1"/>
</dbReference>
<proteinExistence type="predicted"/>
<accession>A0A409YXQ1</accession>
<dbReference type="InterPro" id="IPR029069">
    <property type="entry name" value="HotDog_dom_sf"/>
</dbReference>
<dbReference type="Gene3D" id="2.40.160.210">
    <property type="entry name" value="Acyl-CoA thioesterase, double hotdog domain"/>
    <property type="match status" value="1"/>
</dbReference>
<evidence type="ECO:0000313" key="4">
    <source>
        <dbReference type="Proteomes" id="UP000284706"/>
    </source>
</evidence>
<dbReference type="STRING" id="231916.A0A409YXQ1"/>
<feature type="domain" description="Acyl-CoA thioesterase-like N-terminal HotDog" evidence="1">
    <location>
        <begin position="11"/>
        <end position="85"/>
    </location>
</feature>
<dbReference type="InParanoid" id="A0A409YXQ1"/>
<dbReference type="OrthoDB" id="2532955at2759"/>
<reference evidence="3 4" key="1">
    <citation type="journal article" date="2018" name="Evol. Lett.">
        <title>Horizontal gene cluster transfer increased hallucinogenic mushroom diversity.</title>
        <authorList>
            <person name="Reynolds H.T."/>
            <person name="Vijayakumar V."/>
            <person name="Gluck-Thaler E."/>
            <person name="Korotkin H.B."/>
            <person name="Matheny P.B."/>
            <person name="Slot J.C."/>
        </authorList>
    </citation>
    <scope>NUCLEOTIDE SEQUENCE [LARGE SCALE GENOMIC DNA]</scope>
    <source>
        <strain evidence="3 4">SRW20</strain>
    </source>
</reference>
<comment type="caution">
    <text evidence="3">The sequence shown here is derived from an EMBL/GenBank/DDBJ whole genome shotgun (WGS) entry which is preliminary data.</text>
</comment>
<protein>
    <submittedName>
        <fullName evidence="3">Uncharacterized protein</fullName>
    </submittedName>
</protein>
<dbReference type="Pfam" id="PF13622">
    <property type="entry name" value="4HBT_3"/>
    <property type="match status" value="1"/>
</dbReference>
<dbReference type="PANTHER" id="PTHR38110:SF1">
    <property type="entry name" value="THIOESTERASE DOMAIN-CONTAINING PROTEIN"/>
    <property type="match status" value="1"/>
</dbReference>
<evidence type="ECO:0000259" key="1">
    <source>
        <dbReference type="Pfam" id="PF13622"/>
    </source>
</evidence>
<dbReference type="InterPro" id="IPR052389">
    <property type="entry name" value="Sec_Metab_Biosynth-Assoc"/>
</dbReference>
<dbReference type="InterPro" id="IPR049449">
    <property type="entry name" value="TesB_ACOT8-like_N"/>
</dbReference>
<keyword evidence="4" id="KW-1185">Reference proteome</keyword>
<dbReference type="Proteomes" id="UP000284706">
    <property type="component" value="Unassembled WGS sequence"/>
</dbReference>
<dbReference type="InterPro" id="IPR042171">
    <property type="entry name" value="Acyl-CoA_hotdog"/>
</dbReference>
<evidence type="ECO:0000259" key="2">
    <source>
        <dbReference type="Pfam" id="PF20789"/>
    </source>
</evidence>